<accession>A0A6C0JY31</accession>
<reference evidence="1" key="1">
    <citation type="journal article" date="2020" name="Nature">
        <title>Giant virus diversity and host interactions through global metagenomics.</title>
        <authorList>
            <person name="Schulz F."/>
            <person name="Roux S."/>
            <person name="Paez-Espino D."/>
            <person name="Jungbluth S."/>
            <person name="Walsh D.A."/>
            <person name="Denef V.J."/>
            <person name="McMahon K.D."/>
            <person name="Konstantinidis K.T."/>
            <person name="Eloe-Fadrosh E.A."/>
            <person name="Kyrpides N.C."/>
            <person name="Woyke T."/>
        </authorList>
    </citation>
    <scope>NUCLEOTIDE SEQUENCE</scope>
    <source>
        <strain evidence="1">GVMAG-S-1101164-105</strain>
    </source>
</reference>
<dbReference type="EMBL" id="MN740740">
    <property type="protein sequence ID" value="QHU09620.1"/>
    <property type="molecule type" value="Genomic_DNA"/>
</dbReference>
<proteinExistence type="predicted"/>
<organism evidence="1">
    <name type="scientific">viral metagenome</name>
    <dbReference type="NCBI Taxonomy" id="1070528"/>
    <lineage>
        <taxon>unclassified sequences</taxon>
        <taxon>metagenomes</taxon>
        <taxon>organismal metagenomes</taxon>
    </lineage>
</organism>
<name>A0A6C0JY31_9ZZZZ</name>
<evidence type="ECO:0000313" key="1">
    <source>
        <dbReference type="EMBL" id="QHU09620.1"/>
    </source>
</evidence>
<dbReference type="AlphaFoldDB" id="A0A6C0JY31"/>
<protein>
    <submittedName>
        <fullName evidence="1">Uncharacterized protein</fullName>
    </submittedName>
</protein>
<sequence length="68" mass="8074">MINPNYISLRPIGKFASGYDAKSSRVWYSNLSRVDKLREDEYQRSILRKKYPKYSLTEIETIRLRTSA</sequence>